<sequence length="85" mass="8311">MVDGAEPLPQLLDRALVGKVDGVGGDPGLVPVGGFEPGPVPPGGHDAGPGIPRGEGDGSRDPAPPPDDEHGPILETSAHGAMPSP</sequence>
<gene>
    <name evidence="2" type="ORF">GCM10007977_070850</name>
</gene>
<evidence type="ECO:0000313" key="3">
    <source>
        <dbReference type="Proteomes" id="UP000642070"/>
    </source>
</evidence>
<evidence type="ECO:0000313" key="2">
    <source>
        <dbReference type="EMBL" id="GGM59207.1"/>
    </source>
</evidence>
<evidence type="ECO:0000256" key="1">
    <source>
        <dbReference type="SAM" id="MobiDB-lite"/>
    </source>
</evidence>
<reference evidence="2" key="2">
    <citation type="submission" date="2020-09" db="EMBL/GenBank/DDBJ databases">
        <authorList>
            <person name="Sun Q."/>
            <person name="Ohkuma M."/>
        </authorList>
    </citation>
    <scope>NUCLEOTIDE SEQUENCE</scope>
    <source>
        <strain evidence="2">JCM 19831</strain>
    </source>
</reference>
<dbReference type="Proteomes" id="UP000642070">
    <property type="component" value="Unassembled WGS sequence"/>
</dbReference>
<name>A0A917X2Z9_9ACTN</name>
<dbReference type="AlphaFoldDB" id="A0A917X2Z9"/>
<organism evidence="2 3">
    <name type="scientific">Dactylosporangium sucinum</name>
    <dbReference type="NCBI Taxonomy" id="1424081"/>
    <lineage>
        <taxon>Bacteria</taxon>
        <taxon>Bacillati</taxon>
        <taxon>Actinomycetota</taxon>
        <taxon>Actinomycetes</taxon>
        <taxon>Micromonosporales</taxon>
        <taxon>Micromonosporaceae</taxon>
        <taxon>Dactylosporangium</taxon>
    </lineage>
</organism>
<comment type="caution">
    <text evidence="2">The sequence shown here is derived from an EMBL/GenBank/DDBJ whole genome shotgun (WGS) entry which is preliminary data.</text>
</comment>
<proteinExistence type="predicted"/>
<dbReference type="EMBL" id="BMPI01000042">
    <property type="protein sequence ID" value="GGM59207.1"/>
    <property type="molecule type" value="Genomic_DNA"/>
</dbReference>
<keyword evidence="3" id="KW-1185">Reference proteome</keyword>
<accession>A0A917X2Z9</accession>
<feature type="region of interest" description="Disordered" evidence="1">
    <location>
        <begin position="23"/>
        <end position="85"/>
    </location>
</feature>
<protein>
    <submittedName>
        <fullName evidence="2">Uncharacterized protein</fullName>
    </submittedName>
</protein>
<reference evidence="2" key="1">
    <citation type="journal article" date="2014" name="Int. J. Syst. Evol. Microbiol.">
        <title>Complete genome sequence of Corynebacterium casei LMG S-19264T (=DSM 44701T), isolated from a smear-ripened cheese.</title>
        <authorList>
            <consortium name="US DOE Joint Genome Institute (JGI-PGF)"/>
            <person name="Walter F."/>
            <person name="Albersmeier A."/>
            <person name="Kalinowski J."/>
            <person name="Ruckert C."/>
        </authorList>
    </citation>
    <scope>NUCLEOTIDE SEQUENCE</scope>
    <source>
        <strain evidence="2">JCM 19831</strain>
    </source>
</reference>